<keyword evidence="1" id="KW-0812">Transmembrane</keyword>
<reference evidence="2 3" key="1">
    <citation type="submission" date="2019-08" db="EMBL/GenBank/DDBJ databases">
        <authorList>
            <person name="Peeters C."/>
        </authorList>
    </citation>
    <scope>NUCLEOTIDE SEQUENCE [LARGE SCALE GENOMIC DNA]</scope>
    <source>
        <strain evidence="2 3">LMG 31110</strain>
    </source>
</reference>
<sequence length="98" mass="10607">MYTGRLRVTDQTIRLLACQPTRPPMAVTAIDRELCPPENGEQFTLVSVAPSIAQAHAPATSLDTVQMAGFWTLALTTVVGLWFVSVHVGALLGFIRRG</sequence>
<keyword evidence="1" id="KW-1133">Transmembrane helix</keyword>
<protein>
    <submittedName>
        <fullName evidence="2">Uncharacterized protein</fullName>
    </submittedName>
</protein>
<accession>A0A5E4UJ50</accession>
<dbReference type="Proteomes" id="UP000337189">
    <property type="component" value="Unassembled WGS sequence"/>
</dbReference>
<organism evidence="2 3">
    <name type="scientific">Pandoraea communis</name>
    <dbReference type="NCBI Taxonomy" id="2508297"/>
    <lineage>
        <taxon>Bacteria</taxon>
        <taxon>Pseudomonadati</taxon>
        <taxon>Pseudomonadota</taxon>
        <taxon>Betaproteobacteria</taxon>
        <taxon>Burkholderiales</taxon>
        <taxon>Burkholderiaceae</taxon>
        <taxon>Pandoraea</taxon>
    </lineage>
</organism>
<dbReference type="AlphaFoldDB" id="A0A5E4UJ50"/>
<keyword evidence="1" id="KW-0472">Membrane</keyword>
<name>A0A5E4UJ50_9BURK</name>
<proteinExistence type="predicted"/>
<evidence type="ECO:0000256" key="1">
    <source>
        <dbReference type="SAM" id="Phobius"/>
    </source>
</evidence>
<evidence type="ECO:0000313" key="2">
    <source>
        <dbReference type="EMBL" id="VVE00061.1"/>
    </source>
</evidence>
<dbReference type="EMBL" id="CABPSJ010000002">
    <property type="protein sequence ID" value="VVE00061.1"/>
    <property type="molecule type" value="Genomic_DNA"/>
</dbReference>
<feature type="transmembrane region" description="Helical" evidence="1">
    <location>
        <begin position="70"/>
        <end position="95"/>
    </location>
</feature>
<gene>
    <name evidence="2" type="ORF">PCO31110_02097</name>
</gene>
<evidence type="ECO:0000313" key="3">
    <source>
        <dbReference type="Proteomes" id="UP000337189"/>
    </source>
</evidence>